<dbReference type="EMBL" id="OV725077">
    <property type="protein sequence ID" value="CAH1389412.1"/>
    <property type="molecule type" value="Genomic_DNA"/>
</dbReference>
<dbReference type="PRINTS" id="PR00373">
    <property type="entry name" value="GLYCHORMONER"/>
</dbReference>
<dbReference type="GO" id="GO:0016500">
    <property type="term" value="F:protein-hormone receptor activity"/>
    <property type="evidence" value="ECO:0007669"/>
    <property type="project" value="InterPro"/>
</dbReference>
<comment type="similarity">
    <text evidence="2">Belongs to the G-protein coupled receptor 1 family.</text>
</comment>
<reference evidence="10" key="1">
    <citation type="submission" date="2022-01" db="EMBL/GenBank/DDBJ databases">
        <authorList>
            <person name="King R."/>
        </authorList>
    </citation>
    <scope>NUCLEOTIDE SEQUENCE</scope>
</reference>
<dbReference type="InterPro" id="IPR002131">
    <property type="entry name" value="Gphrmn_rcpt_fam"/>
</dbReference>
<protein>
    <recommendedName>
        <fullName evidence="9">G-protein coupled receptors family 1 profile domain-containing protein</fullName>
    </recommendedName>
</protein>
<feature type="domain" description="G-protein coupled receptors family 1 profile" evidence="9">
    <location>
        <begin position="1"/>
        <end position="102"/>
    </location>
</feature>
<keyword evidence="4 8" id="KW-0812">Transmembrane</keyword>
<keyword evidence="7 8" id="KW-0472">Membrane</keyword>
<evidence type="ECO:0000256" key="2">
    <source>
        <dbReference type="ARBA" id="ARBA00010663"/>
    </source>
</evidence>
<dbReference type="PANTHER" id="PTHR24372:SF74">
    <property type="entry name" value="LP13728P"/>
    <property type="match status" value="1"/>
</dbReference>
<dbReference type="OrthoDB" id="5981530at2759"/>
<keyword evidence="6 8" id="KW-1133">Transmembrane helix</keyword>
<evidence type="ECO:0000313" key="11">
    <source>
        <dbReference type="Proteomes" id="UP001152798"/>
    </source>
</evidence>
<dbReference type="InterPro" id="IPR017452">
    <property type="entry name" value="GPCR_Rhodpsn_7TM"/>
</dbReference>
<evidence type="ECO:0000259" key="9">
    <source>
        <dbReference type="PROSITE" id="PS50262"/>
    </source>
</evidence>
<evidence type="ECO:0000256" key="4">
    <source>
        <dbReference type="ARBA" id="ARBA00022692"/>
    </source>
</evidence>
<organism evidence="10 11">
    <name type="scientific">Nezara viridula</name>
    <name type="common">Southern green stink bug</name>
    <name type="synonym">Cimex viridulus</name>
    <dbReference type="NCBI Taxonomy" id="85310"/>
    <lineage>
        <taxon>Eukaryota</taxon>
        <taxon>Metazoa</taxon>
        <taxon>Ecdysozoa</taxon>
        <taxon>Arthropoda</taxon>
        <taxon>Hexapoda</taxon>
        <taxon>Insecta</taxon>
        <taxon>Pterygota</taxon>
        <taxon>Neoptera</taxon>
        <taxon>Paraneoptera</taxon>
        <taxon>Hemiptera</taxon>
        <taxon>Heteroptera</taxon>
        <taxon>Panheteroptera</taxon>
        <taxon>Pentatomomorpha</taxon>
        <taxon>Pentatomoidea</taxon>
        <taxon>Pentatomidae</taxon>
        <taxon>Pentatominae</taxon>
        <taxon>Nezara</taxon>
    </lineage>
</organism>
<evidence type="ECO:0000313" key="10">
    <source>
        <dbReference type="EMBL" id="CAH1389412.1"/>
    </source>
</evidence>
<dbReference type="AlphaFoldDB" id="A0A9P0E6Q1"/>
<feature type="transmembrane region" description="Helical" evidence="8">
    <location>
        <begin position="50"/>
        <end position="73"/>
    </location>
</feature>
<dbReference type="GO" id="GO:0009755">
    <property type="term" value="P:hormone-mediated signaling pathway"/>
    <property type="evidence" value="ECO:0007669"/>
    <property type="project" value="TreeGrafter"/>
</dbReference>
<keyword evidence="5" id="KW-0677">Repeat</keyword>
<dbReference type="InterPro" id="IPR000276">
    <property type="entry name" value="GPCR_Rhodpsn"/>
</dbReference>
<sequence length="119" mass="13561">MAYLTTLLTFNGIAFWVICLCYGKMYCSIRRGREAGAALYSSDMTVAKRMALLVFTDFACWAPIAFFGLTALADYPLINVTNTKILLVFFYPLNSCANPYLYALLTHQYRWDVIILLSR</sequence>
<dbReference type="GO" id="GO:0008528">
    <property type="term" value="F:G protein-coupled peptide receptor activity"/>
    <property type="evidence" value="ECO:0007669"/>
    <property type="project" value="TreeGrafter"/>
</dbReference>
<evidence type="ECO:0000256" key="1">
    <source>
        <dbReference type="ARBA" id="ARBA00004370"/>
    </source>
</evidence>
<keyword evidence="11" id="KW-1185">Reference proteome</keyword>
<dbReference type="SUPFAM" id="SSF81321">
    <property type="entry name" value="Family A G protein-coupled receptor-like"/>
    <property type="match status" value="1"/>
</dbReference>
<dbReference type="PROSITE" id="PS50262">
    <property type="entry name" value="G_PROTEIN_RECEP_F1_2"/>
    <property type="match status" value="1"/>
</dbReference>
<comment type="subcellular location">
    <subcellularLocation>
        <location evidence="1">Membrane</location>
    </subcellularLocation>
</comment>
<name>A0A9P0E6Q1_NEZVI</name>
<keyword evidence="3" id="KW-0433">Leucine-rich repeat</keyword>
<evidence type="ECO:0000256" key="8">
    <source>
        <dbReference type="SAM" id="Phobius"/>
    </source>
</evidence>
<evidence type="ECO:0000256" key="7">
    <source>
        <dbReference type="ARBA" id="ARBA00023136"/>
    </source>
</evidence>
<evidence type="ECO:0000256" key="6">
    <source>
        <dbReference type="ARBA" id="ARBA00022989"/>
    </source>
</evidence>
<dbReference type="GO" id="GO:0007189">
    <property type="term" value="P:adenylate cyclase-activating G protein-coupled receptor signaling pathway"/>
    <property type="evidence" value="ECO:0007669"/>
    <property type="project" value="TreeGrafter"/>
</dbReference>
<accession>A0A9P0E6Q1</accession>
<dbReference type="PRINTS" id="PR00237">
    <property type="entry name" value="GPCRRHODOPSN"/>
</dbReference>
<feature type="transmembrane region" description="Helical" evidence="8">
    <location>
        <begin position="85"/>
        <end position="105"/>
    </location>
</feature>
<proteinExistence type="inferred from homology"/>
<dbReference type="Gene3D" id="1.20.1070.10">
    <property type="entry name" value="Rhodopsin 7-helix transmembrane proteins"/>
    <property type="match status" value="1"/>
</dbReference>
<gene>
    <name evidence="10" type="ORF">NEZAVI_LOCUS824</name>
</gene>
<dbReference type="Pfam" id="PF00001">
    <property type="entry name" value="7tm_1"/>
    <property type="match status" value="1"/>
</dbReference>
<feature type="transmembrane region" description="Helical" evidence="8">
    <location>
        <begin position="6"/>
        <end position="29"/>
    </location>
</feature>
<dbReference type="Proteomes" id="UP001152798">
    <property type="component" value="Chromosome 1"/>
</dbReference>
<evidence type="ECO:0000256" key="5">
    <source>
        <dbReference type="ARBA" id="ARBA00022737"/>
    </source>
</evidence>
<evidence type="ECO:0000256" key="3">
    <source>
        <dbReference type="ARBA" id="ARBA00022614"/>
    </source>
</evidence>
<dbReference type="GO" id="GO:0005886">
    <property type="term" value="C:plasma membrane"/>
    <property type="evidence" value="ECO:0007669"/>
    <property type="project" value="TreeGrafter"/>
</dbReference>
<dbReference type="PANTHER" id="PTHR24372">
    <property type="entry name" value="GLYCOPROTEIN HORMONE RECEPTOR"/>
    <property type="match status" value="1"/>
</dbReference>